<evidence type="ECO:0000256" key="3">
    <source>
        <dbReference type="ARBA" id="ARBA00023239"/>
    </source>
</evidence>
<dbReference type="EC" id="4.2.1.113" evidence="4"/>
<dbReference type="EMBL" id="FOUO01000018">
    <property type="protein sequence ID" value="SFM65319.1"/>
    <property type="molecule type" value="Genomic_DNA"/>
</dbReference>
<evidence type="ECO:0000313" key="7">
    <source>
        <dbReference type="Proteomes" id="UP000199556"/>
    </source>
</evidence>
<evidence type="ECO:0000256" key="1">
    <source>
        <dbReference type="ARBA" id="ARBA00022723"/>
    </source>
</evidence>
<dbReference type="InterPro" id="IPR036849">
    <property type="entry name" value="Enolase-like_C_sf"/>
</dbReference>
<keyword evidence="1" id="KW-0479">Metal-binding</keyword>
<evidence type="ECO:0000313" key="6">
    <source>
        <dbReference type="EMBL" id="SFM65319.1"/>
    </source>
</evidence>
<dbReference type="InterPro" id="IPR029017">
    <property type="entry name" value="Enolase-like_N"/>
</dbReference>
<dbReference type="PANTHER" id="PTHR48073">
    <property type="entry name" value="O-SUCCINYLBENZOATE SYNTHASE-RELATED"/>
    <property type="match status" value="1"/>
</dbReference>
<dbReference type="Gene3D" id="3.30.390.10">
    <property type="entry name" value="Enolase-like, N-terminal domain"/>
    <property type="match status" value="1"/>
</dbReference>
<dbReference type="PANTHER" id="PTHR48073:SF2">
    <property type="entry name" value="O-SUCCINYLBENZOATE SYNTHASE"/>
    <property type="match status" value="1"/>
</dbReference>
<proteinExistence type="predicted"/>
<dbReference type="STRING" id="195064.SAMN05421721_11837"/>
<dbReference type="Pfam" id="PF21508">
    <property type="entry name" value="MenC_N"/>
    <property type="match status" value="1"/>
</dbReference>
<dbReference type="SUPFAM" id="SSF51604">
    <property type="entry name" value="Enolase C-terminal domain-like"/>
    <property type="match status" value="1"/>
</dbReference>
<dbReference type="InterPro" id="IPR029065">
    <property type="entry name" value="Enolase_C-like"/>
</dbReference>
<dbReference type="Gene3D" id="3.20.20.120">
    <property type="entry name" value="Enolase-like C-terminal domain"/>
    <property type="match status" value="1"/>
</dbReference>
<dbReference type="SFLD" id="SFLDG00180">
    <property type="entry name" value="muconate_cycloisomerase"/>
    <property type="match status" value="1"/>
</dbReference>
<protein>
    <recommendedName>
        <fullName evidence="4">o-succinylbenzoate synthase</fullName>
        <ecNumber evidence="4">4.2.1.113</ecNumber>
    </recommendedName>
</protein>
<dbReference type="InterPro" id="IPR041338">
    <property type="entry name" value="OSBS_N"/>
</dbReference>
<dbReference type="GO" id="GO:0046872">
    <property type="term" value="F:metal ion binding"/>
    <property type="evidence" value="ECO:0007669"/>
    <property type="project" value="UniProtKB-KW"/>
</dbReference>
<dbReference type="InterPro" id="IPR013342">
    <property type="entry name" value="Mandelate_racemase_C"/>
</dbReference>
<dbReference type="AlphaFoldDB" id="A0A1I4SLL6"/>
<dbReference type="SMART" id="SM00922">
    <property type="entry name" value="MR_MLE"/>
    <property type="match status" value="1"/>
</dbReference>
<keyword evidence="3" id="KW-0456">Lyase</keyword>
<keyword evidence="7" id="KW-1185">Reference proteome</keyword>
<dbReference type="GO" id="GO:0009063">
    <property type="term" value="P:amino acid catabolic process"/>
    <property type="evidence" value="ECO:0007669"/>
    <property type="project" value="InterPro"/>
</dbReference>
<gene>
    <name evidence="6" type="ORF">SAMN05421721_11837</name>
</gene>
<dbReference type="PROSITE" id="PS00909">
    <property type="entry name" value="MR_MLE_2"/>
    <property type="match status" value="1"/>
</dbReference>
<dbReference type="Pfam" id="PF13378">
    <property type="entry name" value="MR_MLE_C"/>
    <property type="match status" value="1"/>
</dbReference>
<dbReference type="Proteomes" id="UP000199556">
    <property type="component" value="Unassembled WGS sequence"/>
</dbReference>
<dbReference type="SUPFAM" id="SSF54826">
    <property type="entry name" value="Enolase N-terminal domain-like"/>
    <property type="match status" value="1"/>
</dbReference>
<dbReference type="NCBIfam" id="TIGR01927">
    <property type="entry name" value="menC_gam_Gplu"/>
    <property type="match status" value="1"/>
</dbReference>
<name>A0A1I4SLL6_ECTMO</name>
<sequence>MSSLHRLHLWRFRLSLTAPLDLGAVTLDQREGLLLQWERDGAPCVWSEISPLPGFSPHDLETCQRALQERLRRPGSLAARLGGDIRELPAEVRFGIEAGLLQCTTPLPPARPLPRCRLLRHDDPARSGPAPGSACIKLKVGRAAPRSDRETLRALLQRLKPGQRLRLDANRSWSLEDARTVLEGMDPQRIEFVEEPLRPGLDYAPWPGISAVPFAWDETLRVDSAPFPARALDTPGLGALVLKPMLTGLTETQRLMAAARARGLQVILSAAYESNLTLDLYARLADHWGLPGPHGLDTFSVLGEALLAPIDSQPEHQQHPLCPQEALESLGTWT</sequence>
<dbReference type="RefSeq" id="WP_090487103.1">
    <property type="nucleotide sequence ID" value="NZ_FOUO01000018.1"/>
</dbReference>
<dbReference type="SFLD" id="SFLDS00001">
    <property type="entry name" value="Enolase"/>
    <property type="match status" value="1"/>
</dbReference>
<dbReference type="GO" id="GO:0043748">
    <property type="term" value="F:O-succinylbenzoate synthase activity"/>
    <property type="evidence" value="ECO:0007669"/>
    <property type="project" value="UniProtKB-EC"/>
</dbReference>
<organism evidence="6 7">
    <name type="scientific">Ectothiorhodospira mobilis</name>
    <dbReference type="NCBI Taxonomy" id="195064"/>
    <lineage>
        <taxon>Bacteria</taxon>
        <taxon>Pseudomonadati</taxon>
        <taxon>Pseudomonadota</taxon>
        <taxon>Gammaproteobacteria</taxon>
        <taxon>Chromatiales</taxon>
        <taxon>Ectothiorhodospiraceae</taxon>
        <taxon>Ectothiorhodospira</taxon>
    </lineage>
</organism>
<accession>A0A1I4SLL6</accession>
<feature type="domain" description="Mandelate racemase/muconate lactonizing enzyme C-terminal" evidence="5">
    <location>
        <begin position="121"/>
        <end position="213"/>
    </location>
</feature>
<evidence type="ECO:0000259" key="5">
    <source>
        <dbReference type="SMART" id="SM00922"/>
    </source>
</evidence>
<keyword evidence="2" id="KW-0460">Magnesium</keyword>
<reference evidence="6 7" key="1">
    <citation type="submission" date="2016-10" db="EMBL/GenBank/DDBJ databases">
        <authorList>
            <person name="de Groot N.N."/>
        </authorList>
    </citation>
    <scope>NUCLEOTIDE SEQUENCE [LARGE SCALE GENOMIC DNA]</scope>
    <source>
        <strain evidence="6 7">DSM 4180</strain>
    </source>
</reference>
<evidence type="ECO:0000256" key="2">
    <source>
        <dbReference type="ARBA" id="ARBA00022842"/>
    </source>
</evidence>
<evidence type="ECO:0000256" key="4">
    <source>
        <dbReference type="NCBIfam" id="TIGR01927"/>
    </source>
</evidence>
<dbReference type="GO" id="GO:0009234">
    <property type="term" value="P:menaquinone biosynthetic process"/>
    <property type="evidence" value="ECO:0007669"/>
    <property type="project" value="UniProtKB-UniRule"/>
</dbReference>
<dbReference type="SFLD" id="SFLDF00009">
    <property type="entry name" value="o-succinylbenzoate_synthase"/>
    <property type="match status" value="1"/>
</dbReference>
<dbReference type="OrthoDB" id="3725747at2"/>
<dbReference type="InterPro" id="IPR018110">
    <property type="entry name" value="Mandel_Rmase/mucon_lact_enz_CS"/>
</dbReference>